<gene>
    <name evidence="4" type="ORF">L486_05308</name>
</gene>
<keyword evidence="5" id="KW-1185">Reference proteome</keyword>
<protein>
    <submittedName>
        <fullName evidence="4">Mitochondrial protein</fullName>
    </submittedName>
</protein>
<dbReference type="InterPro" id="IPR036663">
    <property type="entry name" value="Fumarylacetoacetase_C_sf"/>
</dbReference>
<dbReference type="GO" id="GO:0046872">
    <property type="term" value="F:metal ion binding"/>
    <property type="evidence" value="ECO:0007669"/>
    <property type="project" value="UniProtKB-KW"/>
</dbReference>
<dbReference type="PANTHER" id="PTHR11820">
    <property type="entry name" value="ACYLPYRUVASE"/>
    <property type="match status" value="1"/>
</dbReference>
<dbReference type="GO" id="GO:0050163">
    <property type="term" value="F:oxaloacetate tautomerase activity"/>
    <property type="evidence" value="ECO:0007669"/>
    <property type="project" value="UniProtKB-ARBA"/>
</dbReference>
<keyword evidence="2" id="KW-0479">Metal-binding</keyword>
<dbReference type="FunFam" id="3.90.850.10:FF:000002">
    <property type="entry name" value="2-hydroxyhepta-2,4-diene-1,7-dioate isomerase"/>
    <property type="match status" value="1"/>
</dbReference>
<dbReference type="GO" id="GO:0006107">
    <property type="term" value="P:oxaloacetate metabolic process"/>
    <property type="evidence" value="ECO:0007669"/>
    <property type="project" value="UniProtKB-ARBA"/>
</dbReference>
<dbReference type="Pfam" id="PF01557">
    <property type="entry name" value="FAA_hydrolase"/>
    <property type="match status" value="1"/>
</dbReference>
<evidence type="ECO:0000256" key="1">
    <source>
        <dbReference type="ARBA" id="ARBA00010211"/>
    </source>
</evidence>
<dbReference type="AlphaFoldDB" id="A0A1B9IQM0"/>
<reference evidence="4 5" key="1">
    <citation type="submission" date="2013-07" db="EMBL/GenBank/DDBJ databases">
        <title>The Genome Sequence of Kwoniella mangroviensis CBS10435.</title>
        <authorList>
            <consortium name="The Broad Institute Genome Sequencing Platform"/>
            <person name="Cuomo C."/>
            <person name="Litvintseva A."/>
            <person name="Chen Y."/>
            <person name="Heitman J."/>
            <person name="Sun S."/>
            <person name="Springer D."/>
            <person name="Dromer F."/>
            <person name="Young S.K."/>
            <person name="Zeng Q."/>
            <person name="Gargeya S."/>
            <person name="Fitzgerald M."/>
            <person name="Abouelleil A."/>
            <person name="Alvarado L."/>
            <person name="Berlin A.M."/>
            <person name="Chapman S.B."/>
            <person name="Dewar J."/>
            <person name="Goldberg J."/>
            <person name="Griggs A."/>
            <person name="Gujja S."/>
            <person name="Hansen M."/>
            <person name="Howarth C."/>
            <person name="Imamovic A."/>
            <person name="Larimer J."/>
            <person name="McCowan C."/>
            <person name="Murphy C."/>
            <person name="Pearson M."/>
            <person name="Priest M."/>
            <person name="Roberts A."/>
            <person name="Saif S."/>
            <person name="Shea T."/>
            <person name="Sykes S."/>
            <person name="Wortman J."/>
            <person name="Nusbaum C."/>
            <person name="Birren B."/>
        </authorList>
    </citation>
    <scope>NUCLEOTIDE SEQUENCE [LARGE SCALE GENOMIC DNA]</scope>
    <source>
        <strain evidence="4 5">CBS 10435</strain>
    </source>
</reference>
<evidence type="ECO:0000256" key="2">
    <source>
        <dbReference type="ARBA" id="ARBA00022723"/>
    </source>
</evidence>
<dbReference type="EMBL" id="KI669463">
    <property type="protein sequence ID" value="OCF57843.1"/>
    <property type="molecule type" value="Genomic_DNA"/>
</dbReference>
<dbReference type="OrthoDB" id="411064at2759"/>
<sequence>MSSFSRLIRFIPKSTSSSIPLIGEPVDAGLDVGIASYSSEPIEVEVHSGHSVLSPGERTGKRELVSRLLSPLGREEVGTIRCIGLNYVNHAKEVNQPIPTTPTLFMKPSTALGDPFPAPSIVPKAYVPDDAADYEAEVAIVIGKQAKNVSEEEALDYLLGITAANDLSSREAQFRTSQWSYSKSFDGACPIGPAIVHKDHIKALADVKIEGELNGNTVQESKLDDLIFSIPKIISFLSQGSTLQPGTIILTGQVGCYTPAGVGWTASSRVTLRDGDEFRVFVSHGVGTLINKIEEEK</sequence>
<feature type="domain" description="Fumarylacetoacetase-like C-terminal" evidence="3">
    <location>
        <begin position="79"/>
        <end position="293"/>
    </location>
</feature>
<dbReference type="InterPro" id="IPR011234">
    <property type="entry name" value="Fumarylacetoacetase-like_C"/>
</dbReference>
<evidence type="ECO:0000313" key="4">
    <source>
        <dbReference type="EMBL" id="OCF57843.1"/>
    </source>
</evidence>
<organism evidence="4 5">
    <name type="scientific">Kwoniella mangroviensis CBS 10435</name>
    <dbReference type="NCBI Taxonomy" id="1331196"/>
    <lineage>
        <taxon>Eukaryota</taxon>
        <taxon>Fungi</taxon>
        <taxon>Dikarya</taxon>
        <taxon>Basidiomycota</taxon>
        <taxon>Agaricomycotina</taxon>
        <taxon>Tremellomycetes</taxon>
        <taxon>Tremellales</taxon>
        <taxon>Cryptococcaceae</taxon>
        <taxon>Kwoniella</taxon>
    </lineage>
</organism>
<dbReference type="STRING" id="1331196.A0A1B9IQM0"/>
<dbReference type="SUPFAM" id="SSF56529">
    <property type="entry name" value="FAH"/>
    <property type="match status" value="1"/>
</dbReference>
<proteinExistence type="inferred from homology"/>
<comment type="similarity">
    <text evidence="1">Belongs to the FAH family.</text>
</comment>
<accession>A0A1B9IQM0</accession>
<dbReference type="Proteomes" id="UP000092583">
    <property type="component" value="Unassembled WGS sequence"/>
</dbReference>
<evidence type="ECO:0000313" key="5">
    <source>
        <dbReference type="Proteomes" id="UP000092583"/>
    </source>
</evidence>
<evidence type="ECO:0000259" key="3">
    <source>
        <dbReference type="Pfam" id="PF01557"/>
    </source>
</evidence>
<name>A0A1B9IQM0_9TREE</name>
<dbReference type="Gene3D" id="3.90.850.10">
    <property type="entry name" value="Fumarylacetoacetase-like, C-terminal domain"/>
    <property type="match status" value="1"/>
</dbReference>
<reference evidence="5" key="2">
    <citation type="submission" date="2013-12" db="EMBL/GenBank/DDBJ databases">
        <title>Evolution of pathogenesis and genome organization in the Tremellales.</title>
        <authorList>
            <person name="Cuomo C."/>
            <person name="Litvintseva A."/>
            <person name="Heitman J."/>
            <person name="Chen Y."/>
            <person name="Sun S."/>
            <person name="Springer D."/>
            <person name="Dromer F."/>
            <person name="Young S."/>
            <person name="Zeng Q."/>
            <person name="Chapman S."/>
            <person name="Gujja S."/>
            <person name="Saif S."/>
            <person name="Birren B."/>
        </authorList>
    </citation>
    <scope>NUCLEOTIDE SEQUENCE [LARGE SCALE GENOMIC DNA]</scope>
    <source>
        <strain evidence="5">CBS 10435</strain>
    </source>
</reference>
<dbReference type="PANTHER" id="PTHR11820:SF7">
    <property type="entry name" value="ACYLPYRUVASE FAHD1, MITOCHONDRIAL"/>
    <property type="match status" value="1"/>
</dbReference>
<dbReference type="GO" id="GO:0018773">
    <property type="term" value="F:acetylpyruvate hydrolase activity"/>
    <property type="evidence" value="ECO:0007669"/>
    <property type="project" value="TreeGrafter"/>
</dbReference>